<dbReference type="Proteomes" id="UP000054260">
    <property type="component" value="Unassembled WGS sequence"/>
</dbReference>
<evidence type="ECO:0000256" key="5">
    <source>
        <dbReference type="ARBA" id="ARBA00022801"/>
    </source>
</evidence>
<evidence type="ECO:0000256" key="2">
    <source>
        <dbReference type="ARBA" id="ARBA00017846"/>
    </source>
</evidence>
<dbReference type="SUPFAM" id="SSF50249">
    <property type="entry name" value="Nucleic acid-binding proteins"/>
    <property type="match status" value="1"/>
</dbReference>
<evidence type="ECO:0000259" key="17">
    <source>
        <dbReference type="PROSITE" id="PS51194"/>
    </source>
</evidence>
<evidence type="ECO:0000256" key="4">
    <source>
        <dbReference type="ARBA" id="ARBA00022763"/>
    </source>
</evidence>
<dbReference type="Pfam" id="PF17191">
    <property type="entry name" value="RecG_wedge"/>
    <property type="match status" value="1"/>
</dbReference>
<dbReference type="InterPro" id="IPR028993">
    <property type="entry name" value="RecG_N"/>
</dbReference>
<dbReference type="GO" id="GO:0005524">
    <property type="term" value="F:ATP binding"/>
    <property type="evidence" value="ECO:0007669"/>
    <property type="project" value="UniProtKB-KW"/>
</dbReference>
<accession>A0A117LU24</accession>
<dbReference type="CDD" id="cd17992">
    <property type="entry name" value="DEXHc_RecG"/>
    <property type="match status" value="1"/>
</dbReference>
<dbReference type="InterPro" id="IPR027417">
    <property type="entry name" value="P-loop_NTPase"/>
</dbReference>
<dbReference type="PROSITE" id="PS51192">
    <property type="entry name" value="HELICASE_ATP_BIND_1"/>
    <property type="match status" value="1"/>
</dbReference>
<evidence type="ECO:0000256" key="1">
    <source>
        <dbReference type="ARBA" id="ARBA00007504"/>
    </source>
</evidence>
<comment type="caution">
    <text evidence="18">The sequence shown here is derived from an EMBL/GenBank/DDBJ whole genome shotgun (WGS) entry which is preliminary data.</text>
</comment>
<comment type="function">
    <text evidence="15">Plays a critical role in recombination and DNA repair. Helps process Holliday junction intermediates to mature products by catalyzing branch migration. Has replication fork regression activity, unwinds stalled or blocked replication forks to make a HJ that can be resolved. Has a DNA unwinding activity characteristic of a DNA helicase with 3'-5' polarity.</text>
</comment>
<organism evidence="18 19">
    <name type="scientific">Mesotoga infera</name>
    <dbReference type="NCBI Taxonomy" id="1236046"/>
    <lineage>
        <taxon>Bacteria</taxon>
        <taxon>Thermotogati</taxon>
        <taxon>Thermotogota</taxon>
        <taxon>Thermotogae</taxon>
        <taxon>Kosmotogales</taxon>
        <taxon>Kosmotogaceae</taxon>
        <taxon>Mesotoga</taxon>
    </lineage>
</organism>
<dbReference type="CDD" id="cd04488">
    <property type="entry name" value="RecG_wedge_OBF"/>
    <property type="match status" value="1"/>
</dbReference>
<keyword evidence="11" id="KW-0413">Isomerase</keyword>
<proteinExistence type="inferred from homology"/>
<evidence type="ECO:0000256" key="14">
    <source>
        <dbReference type="ARBA" id="ARBA00048988"/>
    </source>
</evidence>
<keyword evidence="6 15" id="KW-0347">Helicase</keyword>
<dbReference type="Pfam" id="PF00271">
    <property type="entry name" value="Helicase_C"/>
    <property type="match status" value="1"/>
</dbReference>
<dbReference type="GO" id="GO:0016887">
    <property type="term" value="F:ATP hydrolysis activity"/>
    <property type="evidence" value="ECO:0007669"/>
    <property type="project" value="RHEA"/>
</dbReference>
<dbReference type="PROSITE" id="PS51194">
    <property type="entry name" value="HELICASE_CTER"/>
    <property type="match status" value="1"/>
</dbReference>
<dbReference type="SUPFAM" id="SSF52540">
    <property type="entry name" value="P-loop containing nucleoside triphosphate hydrolases"/>
    <property type="match status" value="2"/>
</dbReference>
<evidence type="ECO:0000256" key="10">
    <source>
        <dbReference type="ARBA" id="ARBA00023204"/>
    </source>
</evidence>
<dbReference type="Gene3D" id="3.40.50.300">
    <property type="entry name" value="P-loop containing nucleotide triphosphate hydrolases"/>
    <property type="match status" value="2"/>
</dbReference>
<dbReference type="NCBIfam" id="NF008168">
    <property type="entry name" value="PRK10917.2-2"/>
    <property type="match status" value="1"/>
</dbReference>
<dbReference type="PANTHER" id="PTHR47964:SF1">
    <property type="entry name" value="ATP-DEPENDENT DNA HELICASE HOMOLOG RECG, CHLOROPLASTIC"/>
    <property type="match status" value="1"/>
</dbReference>
<evidence type="ECO:0000313" key="18">
    <source>
        <dbReference type="EMBL" id="KUK67462.1"/>
    </source>
</evidence>
<dbReference type="Pfam" id="PF00270">
    <property type="entry name" value="DEAD"/>
    <property type="match status" value="1"/>
</dbReference>
<dbReference type="AlphaFoldDB" id="A0A117LU24"/>
<evidence type="ECO:0000256" key="13">
    <source>
        <dbReference type="ARBA" id="ARBA00034808"/>
    </source>
</evidence>
<evidence type="ECO:0000256" key="12">
    <source>
        <dbReference type="ARBA" id="ARBA00034617"/>
    </source>
</evidence>
<dbReference type="InterPro" id="IPR014001">
    <property type="entry name" value="Helicase_ATP-bd"/>
</dbReference>
<dbReference type="PANTHER" id="PTHR47964">
    <property type="entry name" value="ATP-DEPENDENT DNA HELICASE HOMOLOG RECG, CHLOROPLASTIC"/>
    <property type="match status" value="1"/>
</dbReference>
<dbReference type="EMBL" id="LGGH01000097">
    <property type="protein sequence ID" value="KUK67462.1"/>
    <property type="molecule type" value="Genomic_DNA"/>
</dbReference>
<evidence type="ECO:0000256" key="3">
    <source>
        <dbReference type="ARBA" id="ARBA00022741"/>
    </source>
</evidence>
<dbReference type="InterPro" id="IPR001650">
    <property type="entry name" value="Helicase_C-like"/>
</dbReference>
<reference evidence="19" key="1">
    <citation type="journal article" date="2015" name="MBio">
        <title>Genome-Resolved Metagenomic Analysis Reveals Roles for Candidate Phyla and Other Microbial Community Members in Biogeochemical Transformations in Oil Reservoirs.</title>
        <authorList>
            <person name="Hu P."/>
            <person name="Tom L."/>
            <person name="Singh A."/>
            <person name="Thomas B.C."/>
            <person name="Baker B.J."/>
            <person name="Piceno Y.M."/>
            <person name="Andersen G.L."/>
            <person name="Banfield J.F."/>
        </authorList>
    </citation>
    <scope>NUCLEOTIDE SEQUENCE [LARGE SCALE GENOMIC DNA]</scope>
</reference>
<dbReference type="InterPro" id="IPR047112">
    <property type="entry name" value="RecG/Mfd"/>
</dbReference>
<dbReference type="InterPro" id="IPR036845">
    <property type="entry name" value="RecG_N_sf"/>
</dbReference>
<evidence type="ECO:0000256" key="15">
    <source>
        <dbReference type="RuleBase" id="RU363016"/>
    </source>
</evidence>
<evidence type="ECO:0000256" key="11">
    <source>
        <dbReference type="ARBA" id="ARBA00023235"/>
    </source>
</evidence>
<dbReference type="Gene3D" id="2.40.50.140">
    <property type="entry name" value="Nucleic acid-binding proteins"/>
    <property type="match status" value="1"/>
</dbReference>
<gene>
    <name evidence="18" type="ORF">XD86_0753</name>
</gene>
<dbReference type="InterPro" id="IPR011545">
    <property type="entry name" value="DEAD/DEAH_box_helicase_dom"/>
</dbReference>
<evidence type="ECO:0000256" key="6">
    <source>
        <dbReference type="ARBA" id="ARBA00022806"/>
    </source>
</evidence>
<dbReference type="SUPFAM" id="SSF69008">
    <property type="entry name" value="RecG, N-terminal domain"/>
    <property type="match status" value="1"/>
</dbReference>
<keyword evidence="9 15" id="KW-0233">DNA recombination</keyword>
<evidence type="ECO:0000256" key="8">
    <source>
        <dbReference type="ARBA" id="ARBA00023125"/>
    </source>
</evidence>
<dbReference type="PATRIC" id="fig|1236046.6.peg.887"/>
<comment type="catalytic activity">
    <reaction evidence="14 15">
        <text>ATP + H2O = ADP + phosphate + H(+)</text>
        <dbReference type="Rhea" id="RHEA:13065"/>
        <dbReference type="ChEBI" id="CHEBI:15377"/>
        <dbReference type="ChEBI" id="CHEBI:15378"/>
        <dbReference type="ChEBI" id="CHEBI:30616"/>
        <dbReference type="ChEBI" id="CHEBI:43474"/>
        <dbReference type="ChEBI" id="CHEBI:456216"/>
        <dbReference type="EC" id="5.6.2.4"/>
    </reaction>
</comment>
<keyword evidence="10 15" id="KW-0234">DNA repair</keyword>
<dbReference type="GO" id="GO:0043138">
    <property type="term" value="F:3'-5' DNA helicase activity"/>
    <property type="evidence" value="ECO:0007669"/>
    <property type="project" value="UniProtKB-EC"/>
</dbReference>
<dbReference type="SMART" id="SM00490">
    <property type="entry name" value="HELICc"/>
    <property type="match status" value="1"/>
</dbReference>
<dbReference type="EC" id="5.6.2.4" evidence="13 15"/>
<name>A0A117LU24_9BACT</name>
<dbReference type="InterPro" id="IPR012340">
    <property type="entry name" value="NA-bd_OB-fold"/>
</dbReference>
<feature type="domain" description="Helicase ATP-binding" evidence="16">
    <location>
        <begin position="412"/>
        <end position="573"/>
    </location>
</feature>
<keyword evidence="5 15" id="KW-0378">Hydrolase</keyword>
<dbReference type="NCBIfam" id="TIGR00643">
    <property type="entry name" value="recG"/>
    <property type="match status" value="1"/>
</dbReference>
<dbReference type="InterPro" id="IPR045562">
    <property type="entry name" value="RecG_dom3_C"/>
</dbReference>
<sequence>GHFEKRDRTNKRQNLAHNRLSQWPCSLWVGVLRGERNRIMLFEQFLDRCEELFETSLTGKKGVSVLPEFKQLISLVDKEELSSYASLEDYFPKFTSYFSGIDNLSDDRKFRRLRNGLEMIEKLRKIFLMRSAEEIDSLLGRPVSHSTPIKFAYSVGEARSKILKRMDIETVGDLIYYFPRDYEDRRIIVSISSIVPDCKVSVKGRILNFSAKKVSGYTIISAVASDGFGQLLLKWFNQDYILQKLKKEREYLIHGLAKKTPFGPMEMNSPEIEEVEGEVPREILPVYSLTSGISMKMMRKVIKRNLGLVRSLDNLVPLPFVKSRDLLDRRHAFVAIHFPKSQFEIRKARETLAYEEFFLFETSILYRRRQIQNRYQGLSKDISGGLAKKLIQSLPFELTEDQVRAFNEIREDMRASSPMSRLLQGDVGSGKTLVAELAIVDNYEAGYQSALMVPTSVLAMQHYEKIKRDLSPIGIEVALLTGSMKRSEQDSVRNAMITGEIDLVIGTHSLIQDGVEFKNLGLVVVDEQHRFGVKQREKLTSKGSLLDSLVMTATPIPRTLALTAYGDLDISTIRTMPKGRSPVRTVLLARSRLRELYSFISDELKMGHQVFFIYPLVEESEQVDLKNATDEAARLREQVFPGVGVELLHGRFTDTEKQEIMQRFRTKKSMILVSTTVVEVGIDVPSATVMVIEHPERFGMAQLHQLRGRVGRSSLKSICVMVMNRAISEEALARLREFASTSSGFDVAELDLKLRGPGEFLGLRQHGIPQFRIGDIVADRDLLFKAREDAKKLIDKDPELSEHGSLRIEMERVYSEKVNLIEVG</sequence>
<keyword evidence="3 15" id="KW-0547">Nucleotide-binding</keyword>
<keyword evidence="7 15" id="KW-0067">ATP-binding</keyword>
<dbReference type="InterPro" id="IPR033454">
    <property type="entry name" value="RecG_wedge"/>
</dbReference>
<dbReference type="GO" id="GO:0006281">
    <property type="term" value="P:DNA repair"/>
    <property type="evidence" value="ECO:0007669"/>
    <property type="project" value="UniProtKB-UniRule"/>
</dbReference>
<dbReference type="Gene3D" id="1.20.120.630">
    <property type="entry name" value="RecG, N-terminal domain"/>
    <property type="match status" value="1"/>
</dbReference>
<feature type="non-terminal residue" evidence="18">
    <location>
        <position position="1"/>
    </location>
</feature>
<evidence type="ECO:0000259" key="16">
    <source>
        <dbReference type="PROSITE" id="PS51192"/>
    </source>
</evidence>
<comment type="similarity">
    <text evidence="1 15">Belongs to the helicase family. RecG subfamily.</text>
</comment>
<protein>
    <recommendedName>
        <fullName evidence="2 15">ATP-dependent DNA helicase RecG</fullName>
        <ecNumber evidence="13 15">5.6.2.4</ecNumber>
    </recommendedName>
</protein>
<dbReference type="GO" id="GO:0006310">
    <property type="term" value="P:DNA recombination"/>
    <property type="evidence" value="ECO:0007669"/>
    <property type="project" value="UniProtKB-UniRule"/>
</dbReference>
<evidence type="ECO:0000256" key="9">
    <source>
        <dbReference type="ARBA" id="ARBA00023172"/>
    </source>
</evidence>
<dbReference type="NCBIfam" id="NF008165">
    <property type="entry name" value="PRK10917.1-3"/>
    <property type="match status" value="1"/>
</dbReference>
<keyword evidence="4 15" id="KW-0227">DNA damage</keyword>
<dbReference type="InterPro" id="IPR004609">
    <property type="entry name" value="ATP-dep_DNA_helicase_RecG"/>
</dbReference>
<dbReference type="SMART" id="SM00487">
    <property type="entry name" value="DEXDc"/>
    <property type="match status" value="1"/>
</dbReference>
<evidence type="ECO:0000256" key="7">
    <source>
        <dbReference type="ARBA" id="ARBA00022840"/>
    </source>
</evidence>
<dbReference type="Pfam" id="PF17190">
    <property type="entry name" value="RecG_N"/>
    <property type="match status" value="1"/>
</dbReference>
<dbReference type="Pfam" id="PF19833">
    <property type="entry name" value="RecG_dom3_C"/>
    <property type="match status" value="1"/>
</dbReference>
<evidence type="ECO:0000313" key="19">
    <source>
        <dbReference type="Proteomes" id="UP000054260"/>
    </source>
</evidence>
<feature type="domain" description="Helicase C-terminal" evidence="17">
    <location>
        <begin position="592"/>
        <end position="758"/>
    </location>
</feature>
<comment type="catalytic activity">
    <reaction evidence="12 15">
        <text>Couples ATP hydrolysis with the unwinding of duplex DNA by translocating in the 3'-5' direction.</text>
        <dbReference type="EC" id="5.6.2.4"/>
    </reaction>
</comment>
<dbReference type="GO" id="GO:0003677">
    <property type="term" value="F:DNA binding"/>
    <property type="evidence" value="ECO:0007669"/>
    <property type="project" value="UniProtKB-KW"/>
</dbReference>
<keyword evidence="8" id="KW-0238">DNA-binding</keyword>